<reference evidence="13" key="2">
    <citation type="submission" date="2025-08" db="UniProtKB">
        <authorList>
            <consortium name="Ensembl"/>
        </authorList>
    </citation>
    <scope>IDENTIFICATION</scope>
</reference>
<evidence type="ECO:0000256" key="8">
    <source>
        <dbReference type="ARBA" id="ARBA00022591"/>
    </source>
</evidence>
<accession>A0A6I9M8T4</accession>
<gene>
    <name evidence="13" type="primary">Ambn</name>
</gene>
<dbReference type="RefSeq" id="XP_006991708.1">
    <property type="nucleotide sequence ID" value="XM_006991646.1"/>
</dbReference>
<dbReference type="OrthoDB" id="9908655at2759"/>
<dbReference type="GO" id="GO:0031214">
    <property type="term" value="P:biomineral tissue development"/>
    <property type="evidence" value="ECO:0007669"/>
    <property type="project" value="UniProtKB-KW"/>
</dbReference>
<dbReference type="Proteomes" id="UP000694547">
    <property type="component" value="Chromosome 10"/>
</dbReference>
<evidence type="ECO:0000313" key="14">
    <source>
        <dbReference type="Proteomes" id="UP000694547"/>
    </source>
</evidence>
<dbReference type="PANTHER" id="PTHR14115">
    <property type="entry name" value="AMELOBLASTIN"/>
    <property type="match status" value="1"/>
</dbReference>
<keyword evidence="10" id="KW-0379">Hydroxylation</keyword>
<proteinExistence type="inferred from homology"/>
<evidence type="ECO:0000256" key="1">
    <source>
        <dbReference type="ARBA" id="ARBA00004035"/>
    </source>
</evidence>
<evidence type="ECO:0000256" key="11">
    <source>
        <dbReference type="SAM" id="MobiDB-lite"/>
    </source>
</evidence>
<evidence type="ECO:0000256" key="7">
    <source>
        <dbReference type="ARBA" id="ARBA00022553"/>
    </source>
</evidence>
<feature type="region of interest" description="Disordered" evidence="11">
    <location>
        <begin position="138"/>
        <end position="157"/>
    </location>
</feature>
<evidence type="ECO:0000256" key="10">
    <source>
        <dbReference type="ARBA" id="ARBA00023278"/>
    </source>
</evidence>
<keyword evidence="7" id="KW-0597">Phosphoprotein</keyword>
<keyword evidence="14" id="KW-1185">Reference proteome</keyword>
<reference evidence="13" key="3">
    <citation type="submission" date="2025-09" db="UniProtKB">
        <authorList>
            <consortium name="Ensembl"/>
        </authorList>
    </citation>
    <scope>IDENTIFICATION</scope>
</reference>
<dbReference type="GO" id="GO:0007155">
    <property type="term" value="P:cell adhesion"/>
    <property type="evidence" value="ECO:0007669"/>
    <property type="project" value="TreeGrafter"/>
</dbReference>
<evidence type="ECO:0000256" key="4">
    <source>
        <dbReference type="ARBA" id="ARBA00014018"/>
    </source>
</evidence>
<dbReference type="CTD" id="258"/>
<evidence type="ECO:0000313" key="13">
    <source>
        <dbReference type="Ensembl" id="ENSPEMP00000021214.2"/>
    </source>
</evidence>
<evidence type="ECO:0000256" key="6">
    <source>
        <dbReference type="ARBA" id="ARBA00022530"/>
    </source>
</evidence>
<feature type="region of interest" description="Disordered" evidence="11">
    <location>
        <begin position="289"/>
        <end position="312"/>
    </location>
</feature>
<dbReference type="GeneTree" id="ENSGT00390000018227"/>
<keyword evidence="6" id="KW-0272">Extracellular matrix</keyword>
<comment type="similarity">
    <text evidence="3">Belongs to the ameloblastin family.</text>
</comment>
<dbReference type="SMART" id="SM00817">
    <property type="entry name" value="Amelin"/>
    <property type="match status" value="1"/>
</dbReference>
<feature type="region of interest" description="Disordered" evidence="11">
    <location>
        <begin position="407"/>
        <end position="426"/>
    </location>
</feature>
<dbReference type="Ensembl" id="ENSPEMT00000025570.2">
    <property type="protein sequence ID" value="ENSPEMP00000021214.2"/>
    <property type="gene ID" value="ENSPEMG00000018926.2"/>
</dbReference>
<dbReference type="AlphaFoldDB" id="A0A6I9M8T4"/>
<reference evidence="13 14" key="1">
    <citation type="submission" date="2018-10" db="EMBL/GenBank/DDBJ databases">
        <title>Improved assembly of the deer mouse Peromyscus maniculatus genome.</title>
        <authorList>
            <person name="Lassance J.-M."/>
            <person name="Hoekstra H.E."/>
        </authorList>
    </citation>
    <scope>NUCLEOTIDE SEQUENCE [LARGE SCALE GENOMIC DNA]</scope>
</reference>
<feature type="chain" id="PRO_5044635847" description="Ameloblastin" evidence="12">
    <location>
        <begin position="27"/>
        <end position="426"/>
    </location>
</feature>
<evidence type="ECO:0000256" key="2">
    <source>
        <dbReference type="ARBA" id="ARBA00004498"/>
    </source>
</evidence>
<feature type="region of interest" description="Disordered" evidence="11">
    <location>
        <begin position="111"/>
        <end position="132"/>
    </location>
</feature>
<keyword evidence="5" id="KW-0964">Secreted</keyword>
<protein>
    <recommendedName>
        <fullName evidence="4">Ameloblastin</fullName>
    </recommendedName>
</protein>
<evidence type="ECO:0000256" key="5">
    <source>
        <dbReference type="ARBA" id="ARBA00022525"/>
    </source>
</evidence>
<comment type="subcellular location">
    <subcellularLocation>
        <location evidence="2">Secreted</location>
        <location evidence="2">Extracellular space</location>
        <location evidence="2">Extracellular matrix</location>
    </subcellularLocation>
</comment>
<name>A0A6I9M8T4_PERMB</name>
<dbReference type="Pfam" id="PF05111">
    <property type="entry name" value="Amelin"/>
    <property type="match status" value="1"/>
</dbReference>
<sequence>MSASKIPLFKMKGLILFLSLVKMSLAVPAFPQQPGAPNMAPPGMASLSLETMRQLGSLQGLNALSQYSRLGFGKALNTLWLHGLLPPHNAFPWIRPREHETQQYEYSLPVHPPPLPSQPSLQPHQPGLKPFLQPTAATGVQVTPQKPGPQPAMHPGQLPLQEGELTAADDQPQVVPSEITPTAEVPLMDFADPQFPAVFQIARSISRGPMAHNKAPAFYPGMFYMSYGANQLNAPARVGFMSSEEMPGGRGSPMGYGTLFPGFGGFRQTLRGLNPNSPKGGDFTVEVDPVSVTKGPEKGEGPEGSPLQEANPAKRENPALLSQMAPGAHAGLLAFPNDHIPSMARGPAGQRQGLLEVTPTAADPLMSPELAEVYDTYGADVTTPLSDGEATVSPDITMSPDTQQPLMPGNKMHQSQVHNAWRFQEP</sequence>
<feature type="signal peptide" evidence="12">
    <location>
        <begin position="1"/>
        <end position="26"/>
    </location>
</feature>
<dbReference type="GO" id="GO:0030345">
    <property type="term" value="F:structural constituent of tooth enamel"/>
    <property type="evidence" value="ECO:0007669"/>
    <property type="project" value="InterPro"/>
</dbReference>
<evidence type="ECO:0000256" key="12">
    <source>
        <dbReference type="SAM" id="SignalP"/>
    </source>
</evidence>
<dbReference type="GO" id="GO:0042475">
    <property type="term" value="P:odontogenesis of dentin-containing tooth"/>
    <property type="evidence" value="ECO:0007669"/>
    <property type="project" value="InterPro"/>
</dbReference>
<comment type="function">
    <text evidence="1">Involved in the mineralization and structural organization of enamel.</text>
</comment>
<keyword evidence="9 12" id="KW-0732">Signal</keyword>
<organism evidence="13 14">
    <name type="scientific">Peromyscus maniculatus bairdii</name>
    <name type="common">Prairie deer mouse</name>
    <dbReference type="NCBI Taxonomy" id="230844"/>
    <lineage>
        <taxon>Eukaryota</taxon>
        <taxon>Metazoa</taxon>
        <taxon>Chordata</taxon>
        <taxon>Craniata</taxon>
        <taxon>Vertebrata</taxon>
        <taxon>Euteleostomi</taxon>
        <taxon>Mammalia</taxon>
        <taxon>Eutheria</taxon>
        <taxon>Euarchontoglires</taxon>
        <taxon>Glires</taxon>
        <taxon>Rodentia</taxon>
        <taxon>Myomorpha</taxon>
        <taxon>Muroidea</taxon>
        <taxon>Cricetidae</taxon>
        <taxon>Neotominae</taxon>
        <taxon>Peromyscus</taxon>
    </lineage>
</organism>
<dbReference type="PANTHER" id="PTHR14115:SF0">
    <property type="entry name" value="AMELOBLASTIN"/>
    <property type="match status" value="1"/>
</dbReference>
<evidence type="ECO:0000256" key="3">
    <source>
        <dbReference type="ARBA" id="ARBA00006452"/>
    </source>
</evidence>
<dbReference type="GeneID" id="102907591"/>
<dbReference type="GO" id="GO:0008083">
    <property type="term" value="F:growth factor activity"/>
    <property type="evidence" value="ECO:0007669"/>
    <property type="project" value="TreeGrafter"/>
</dbReference>
<keyword evidence="8" id="KW-0091">Biomineralization</keyword>
<dbReference type="InterPro" id="IPR007798">
    <property type="entry name" value="Amelin"/>
</dbReference>
<evidence type="ECO:0000256" key="9">
    <source>
        <dbReference type="ARBA" id="ARBA00022729"/>
    </source>
</evidence>